<dbReference type="InterPro" id="IPR011250">
    <property type="entry name" value="OMP/PagP_B-barrel"/>
</dbReference>
<dbReference type="Proteomes" id="UP001257909">
    <property type="component" value="Unassembled WGS sequence"/>
</dbReference>
<comment type="caution">
    <text evidence="4">The sequence shown here is derived from an EMBL/GenBank/DDBJ whole genome shotgun (WGS) entry which is preliminary data.</text>
</comment>
<proteinExistence type="predicted"/>
<dbReference type="SUPFAM" id="SSF56925">
    <property type="entry name" value="OMPA-like"/>
    <property type="match status" value="1"/>
</dbReference>
<sequence length="202" mass="21608">MKTALKLLLLLPLFSAAPALFAAPSNIAVTADVGATRQSGDGESGNATSLSAGLSYQITPTWSVVLNYTDSGEADVLSFGTTLPGDNNTYNATLSLDTTGIGLFAQYLTERQVENWSFGGRLGLIRWDADVNVTAHLSPDVSLTALSDKGTDLAAGLLAQYAFTEKWDLTLGLDYLRYDMSFEGESTDITNTRLYIGLKNSF</sequence>
<keyword evidence="1 2" id="KW-0732">Signal</keyword>
<name>A0ABU1VVG5_9GAMM</name>
<keyword evidence="5" id="KW-1185">Reference proteome</keyword>
<evidence type="ECO:0000256" key="1">
    <source>
        <dbReference type="ARBA" id="ARBA00022729"/>
    </source>
</evidence>
<reference evidence="4 5" key="1">
    <citation type="submission" date="2023-07" db="EMBL/GenBank/DDBJ databases">
        <title>Sorghum-associated microbial communities from plants grown in Nebraska, USA.</title>
        <authorList>
            <person name="Schachtman D."/>
        </authorList>
    </citation>
    <scope>NUCLEOTIDE SEQUENCE [LARGE SCALE GENOMIC DNA]</scope>
    <source>
        <strain evidence="4 5">4138</strain>
    </source>
</reference>
<feature type="chain" id="PRO_5046667336" evidence="2">
    <location>
        <begin position="23"/>
        <end position="202"/>
    </location>
</feature>
<evidence type="ECO:0000259" key="3">
    <source>
        <dbReference type="Pfam" id="PF13505"/>
    </source>
</evidence>
<protein>
    <submittedName>
        <fullName evidence="4">Outer membrane receptor for monomeric catechols</fullName>
    </submittedName>
</protein>
<dbReference type="Pfam" id="PF13505">
    <property type="entry name" value="OMP_b-brl"/>
    <property type="match status" value="1"/>
</dbReference>
<accession>A0ABU1VVG5</accession>
<organism evidence="4 5">
    <name type="scientific">Rheinheimera soli</name>
    <dbReference type="NCBI Taxonomy" id="443616"/>
    <lineage>
        <taxon>Bacteria</taxon>
        <taxon>Pseudomonadati</taxon>
        <taxon>Pseudomonadota</taxon>
        <taxon>Gammaproteobacteria</taxon>
        <taxon>Chromatiales</taxon>
        <taxon>Chromatiaceae</taxon>
        <taxon>Rheinheimera</taxon>
    </lineage>
</organism>
<feature type="domain" description="Outer membrane protein beta-barrel" evidence="3">
    <location>
        <begin position="8"/>
        <end position="202"/>
    </location>
</feature>
<evidence type="ECO:0000313" key="5">
    <source>
        <dbReference type="Proteomes" id="UP001257909"/>
    </source>
</evidence>
<evidence type="ECO:0000256" key="2">
    <source>
        <dbReference type="SAM" id="SignalP"/>
    </source>
</evidence>
<feature type="signal peptide" evidence="2">
    <location>
        <begin position="1"/>
        <end position="22"/>
    </location>
</feature>
<dbReference type="RefSeq" id="WP_310274200.1">
    <property type="nucleotide sequence ID" value="NZ_JAVDWR010000001.1"/>
</dbReference>
<evidence type="ECO:0000313" key="4">
    <source>
        <dbReference type="EMBL" id="MDR7119565.1"/>
    </source>
</evidence>
<dbReference type="Gene3D" id="2.40.160.20">
    <property type="match status" value="1"/>
</dbReference>
<dbReference type="EMBL" id="JAVDWR010000001">
    <property type="protein sequence ID" value="MDR7119565.1"/>
    <property type="molecule type" value="Genomic_DNA"/>
</dbReference>
<dbReference type="InterPro" id="IPR027385">
    <property type="entry name" value="Beta-barrel_OMP"/>
</dbReference>
<gene>
    <name evidence="4" type="ORF">J2W69_000480</name>
</gene>
<keyword evidence="4" id="KW-0675">Receptor</keyword>